<keyword evidence="3" id="KW-1133">Transmembrane helix</keyword>
<proteinExistence type="predicted"/>
<protein>
    <recommendedName>
        <fullName evidence="4">Protein kinase domain-containing protein</fullName>
    </recommendedName>
</protein>
<dbReference type="PANTHER" id="PTHR47976:SF27">
    <property type="entry name" value="RECEPTOR-LIKE SERINE_THREONINE-PROTEIN KINASE"/>
    <property type="match status" value="1"/>
</dbReference>
<dbReference type="InterPro" id="IPR000719">
    <property type="entry name" value="Prot_kinase_dom"/>
</dbReference>
<sequence>MAINAQQMTSNTSSNLIAVDFALSPSTDQTSWLLLFGLFAFGFYLEGGKYAMEIWLRWVGLRQLKIMGWILWPIYYNNTVIWTANRYDPLIDFSSSIEFNLRKLFVRTYQGGRAKPMISWQKPADSASIFDSPSDTLVGQPLLNQKKLVSSKSPVDHSSGRFHVVMQGDRNLVAYGVNSTNADTDAYWSTNTITESDVTYTLVQDRVALFFEDGRFCGSNSFCKVTDEKTGCHCFPGFDFVHESHDFLGCYRRSNYEQLCRAEKSALSFSIVQMNSTTIGGHPYSVIPLSLQECSRSCSDDCRCEAALHISDICEKNKLPTMYAATTPNKSSTPNQHVTKGKKMLILILSISLGSFAVLCCLIAVFSFLILRVLEYKKIVDSGNFGLTEELTLRPFSYKELKRATNGFEEELGKGSFGAFYKGTLYRSKRVVAVKRLEKRLNEGEREFLTEMHVIGAADPRHLVACLEFMSNASLADLLFRSERCPDWNERMRIALETARGILYLHEECDTPIIHCDIKPQNILMNDFWAVKISDFRLAELLMPDQTRTFKVIRGTRGYMAPEWHKGTPISVKADVYSYGIILLEIIFCRRHMDVYSSTPEAIVLSSWA</sequence>
<dbReference type="InterPro" id="IPR051343">
    <property type="entry name" value="G-type_lectin_kinases/EP1-like"/>
</dbReference>
<comment type="caution">
    <text evidence="5">The sequence shown here is derived from an EMBL/GenBank/DDBJ whole genome shotgun (WGS) entry which is preliminary data.</text>
</comment>
<feature type="transmembrane region" description="Helical" evidence="3">
    <location>
        <begin position="30"/>
        <end position="47"/>
    </location>
</feature>
<evidence type="ECO:0000259" key="4">
    <source>
        <dbReference type="PROSITE" id="PS50011"/>
    </source>
</evidence>
<evidence type="ECO:0000256" key="2">
    <source>
        <dbReference type="ARBA" id="ARBA00023157"/>
    </source>
</evidence>
<keyword evidence="6" id="KW-1185">Reference proteome</keyword>
<dbReference type="PROSITE" id="PS00108">
    <property type="entry name" value="PROTEIN_KINASE_ST"/>
    <property type="match status" value="1"/>
</dbReference>
<evidence type="ECO:0000256" key="1">
    <source>
        <dbReference type="ARBA" id="ARBA00022729"/>
    </source>
</evidence>
<reference evidence="5 6" key="1">
    <citation type="submission" date="2024-11" db="EMBL/GenBank/DDBJ databases">
        <title>Chromosome-level genome assembly of Eucalyptus globulus Labill. provides insights into its genome evolution.</title>
        <authorList>
            <person name="Li X."/>
        </authorList>
    </citation>
    <scope>NUCLEOTIDE SEQUENCE [LARGE SCALE GENOMIC DNA]</scope>
    <source>
        <strain evidence="5">CL2024</strain>
        <tissue evidence="5">Fresh tender leaves</tissue>
    </source>
</reference>
<name>A0ABD3JM88_EUCGL</name>
<feature type="transmembrane region" description="Helical" evidence="3">
    <location>
        <begin position="345"/>
        <end position="371"/>
    </location>
</feature>
<dbReference type="SUPFAM" id="SSF56112">
    <property type="entry name" value="Protein kinase-like (PK-like)"/>
    <property type="match status" value="1"/>
</dbReference>
<dbReference type="PROSITE" id="PS50011">
    <property type="entry name" value="PROTEIN_KINASE_DOM"/>
    <property type="match status" value="1"/>
</dbReference>
<dbReference type="Proteomes" id="UP001634007">
    <property type="component" value="Unassembled WGS sequence"/>
</dbReference>
<dbReference type="InterPro" id="IPR008271">
    <property type="entry name" value="Ser/Thr_kinase_AS"/>
</dbReference>
<keyword evidence="2" id="KW-1015">Disulfide bond</keyword>
<evidence type="ECO:0000256" key="3">
    <source>
        <dbReference type="SAM" id="Phobius"/>
    </source>
</evidence>
<dbReference type="Pfam" id="PF00069">
    <property type="entry name" value="Pkinase"/>
    <property type="match status" value="1"/>
</dbReference>
<keyword evidence="1" id="KW-0732">Signal</keyword>
<dbReference type="SMART" id="SM00220">
    <property type="entry name" value="S_TKc"/>
    <property type="match status" value="1"/>
</dbReference>
<keyword evidence="3" id="KW-0812">Transmembrane</keyword>
<gene>
    <name evidence="5" type="ORF">ACJRO7_033479</name>
</gene>
<evidence type="ECO:0000313" key="5">
    <source>
        <dbReference type="EMBL" id="KAL3728899.1"/>
    </source>
</evidence>
<feature type="domain" description="Protein kinase" evidence="4">
    <location>
        <begin position="406"/>
        <end position="609"/>
    </location>
</feature>
<dbReference type="Gene3D" id="1.10.510.10">
    <property type="entry name" value="Transferase(Phosphotransferase) domain 1"/>
    <property type="match status" value="1"/>
</dbReference>
<dbReference type="Gene3D" id="3.30.200.20">
    <property type="entry name" value="Phosphorylase Kinase, domain 1"/>
    <property type="match status" value="1"/>
</dbReference>
<accession>A0ABD3JM88</accession>
<dbReference type="AlphaFoldDB" id="A0ABD3JM88"/>
<organism evidence="5 6">
    <name type="scientific">Eucalyptus globulus</name>
    <name type="common">Tasmanian blue gum</name>
    <dbReference type="NCBI Taxonomy" id="34317"/>
    <lineage>
        <taxon>Eukaryota</taxon>
        <taxon>Viridiplantae</taxon>
        <taxon>Streptophyta</taxon>
        <taxon>Embryophyta</taxon>
        <taxon>Tracheophyta</taxon>
        <taxon>Spermatophyta</taxon>
        <taxon>Magnoliopsida</taxon>
        <taxon>eudicotyledons</taxon>
        <taxon>Gunneridae</taxon>
        <taxon>Pentapetalae</taxon>
        <taxon>rosids</taxon>
        <taxon>malvids</taxon>
        <taxon>Myrtales</taxon>
        <taxon>Myrtaceae</taxon>
        <taxon>Myrtoideae</taxon>
        <taxon>Eucalypteae</taxon>
        <taxon>Eucalyptus</taxon>
    </lineage>
</organism>
<dbReference type="InterPro" id="IPR036426">
    <property type="entry name" value="Bulb-type_lectin_dom_sf"/>
</dbReference>
<keyword evidence="3" id="KW-0472">Membrane</keyword>
<dbReference type="InterPro" id="IPR011009">
    <property type="entry name" value="Kinase-like_dom_sf"/>
</dbReference>
<dbReference type="EMBL" id="JBJKBG010000008">
    <property type="protein sequence ID" value="KAL3728899.1"/>
    <property type="molecule type" value="Genomic_DNA"/>
</dbReference>
<dbReference type="Gene3D" id="2.90.10.10">
    <property type="entry name" value="Bulb-type lectin domain"/>
    <property type="match status" value="1"/>
</dbReference>
<evidence type="ECO:0000313" key="6">
    <source>
        <dbReference type="Proteomes" id="UP001634007"/>
    </source>
</evidence>
<dbReference type="PANTHER" id="PTHR47976">
    <property type="entry name" value="G-TYPE LECTIN S-RECEPTOR-LIKE SERINE/THREONINE-PROTEIN KINASE SD2-5"/>
    <property type="match status" value="1"/>
</dbReference>